<reference evidence="2 3" key="1">
    <citation type="submission" date="2016-07" db="EMBL/GenBank/DDBJ databases">
        <title>Multiple horizontal gene transfer events from other fungi enriched the ability of initially mycotrophic Trichoderma (Ascomycota) to feed on dead plant biomass.</title>
        <authorList>
            <consortium name="DOE Joint Genome Institute"/>
            <person name="Aerts A."/>
            <person name="Atanasova L."/>
            <person name="Chenthamara K."/>
            <person name="Zhang J."/>
            <person name="Grujic M."/>
            <person name="Henrissat B."/>
            <person name="Kuo A."/>
            <person name="Salamov A."/>
            <person name="Lipzen A."/>
            <person name="Labutti K."/>
            <person name="Barry K."/>
            <person name="Miao Y."/>
            <person name="Rahimi M.J."/>
            <person name="Shen Q."/>
            <person name="Grigoriev I.V."/>
            <person name="Kubicek C.P."/>
            <person name="Druzhinina I.S."/>
        </authorList>
    </citation>
    <scope>NUCLEOTIDE SEQUENCE [LARGE SCALE GENOMIC DNA]</scope>
    <source>
        <strain evidence="2 3">ATCC 18648</strain>
    </source>
</reference>
<dbReference type="EMBL" id="KZ679129">
    <property type="protein sequence ID" value="PTB78378.1"/>
    <property type="molecule type" value="Genomic_DNA"/>
</dbReference>
<dbReference type="Proteomes" id="UP000240760">
    <property type="component" value="Unassembled WGS sequence"/>
</dbReference>
<sequence length="114" mass="12724">MGPWVPRPSFSSCCLFLFLDLAFPPALLFGGWLWSLLPRHRWGLVLSPGIWIDKLKSFETNSFELGRNCSSLFLIVSLTDSRRDRGHGATTYKAITPSVSVAISAEMFPVSIAY</sequence>
<accession>A0A2T4CA28</accession>
<proteinExistence type="predicted"/>
<gene>
    <name evidence="2" type="ORF">M440DRAFT_259693</name>
</gene>
<keyword evidence="1" id="KW-0812">Transmembrane</keyword>
<dbReference type="AlphaFoldDB" id="A0A2T4CA28"/>
<evidence type="ECO:0000313" key="2">
    <source>
        <dbReference type="EMBL" id="PTB78378.1"/>
    </source>
</evidence>
<evidence type="ECO:0000313" key="3">
    <source>
        <dbReference type="Proteomes" id="UP000240760"/>
    </source>
</evidence>
<keyword evidence="3" id="KW-1185">Reference proteome</keyword>
<organism evidence="2 3">
    <name type="scientific">Trichoderma longibrachiatum ATCC 18648</name>
    <dbReference type="NCBI Taxonomy" id="983965"/>
    <lineage>
        <taxon>Eukaryota</taxon>
        <taxon>Fungi</taxon>
        <taxon>Dikarya</taxon>
        <taxon>Ascomycota</taxon>
        <taxon>Pezizomycotina</taxon>
        <taxon>Sordariomycetes</taxon>
        <taxon>Hypocreomycetidae</taxon>
        <taxon>Hypocreales</taxon>
        <taxon>Hypocreaceae</taxon>
        <taxon>Trichoderma</taxon>
    </lineage>
</organism>
<keyword evidence="1" id="KW-1133">Transmembrane helix</keyword>
<feature type="transmembrane region" description="Helical" evidence="1">
    <location>
        <begin position="15"/>
        <end position="37"/>
    </location>
</feature>
<keyword evidence="1" id="KW-0472">Membrane</keyword>
<evidence type="ECO:0000256" key="1">
    <source>
        <dbReference type="SAM" id="Phobius"/>
    </source>
</evidence>
<protein>
    <submittedName>
        <fullName evidence="2">Uncharacterized protein</fullName>
    </submittedName>
</protein>
<name>A0A2T4CA28_TRILO</name>